<dbReference type="PANTHER" id="PTHR30146:SF33">
    <property type="entry name" value="TRANSCRIPTIONAL REGULATOR"/>
    <property type="match status" value="1"/>
</dbReference>
<dbReference type="CDD" id="cd01392">
    <property type="entry name" value="HTH_LacI"/>
    <property type="match status" value="1"/>
</dbReference>
<dbReference type="Gene3D" id="1.10.260.40">
    <property type="entry name" value="lambda repressor-like DNA-binding domains"/>
    <property type="match status" value="1"/>
</dbReference>
<sequence>MQTLEADDNAREKRRKNTGKITLAEVAKLVGVSTMTVSRALRMPEKVNPELRTRIEAAVSELGYVPNLQARNLASADSSLVMGVVPSFSSPGFSRRLRNTTDRAHDPRLQHDVYRVRSGWTE</sequence>
<dbReference type="PANTHER" id="PTHR30146">
    <property type="entry name" value="LACI-RELATED TRANSCRIPTIONAL REPRESSOR"/>
    <property type="match status" value="1"/>
</dbReference>
<evidence type="ECO:0000313" key="5">
    <source>
        <dbReference type="EMBL" id="VEA05850.1"/>
    </source>
</evidence>
<dbReference type="PROSITE" id="PS50932">
    <property type="entry name" value="HTH_LACI_2"/>
    <property type="match status" value="1"/>
</dbReference>
<dbReference type="GO" id="GO:0003700">
    <property type="term" value="F:DNA-binding transcription factor activity"/>
    <property type="evidence" value="ECO:0007669"/>
    <property type="project" value="TreeGrafter"/>
</dbReference>
<keyword evidence="2" id="KW-0238">DNA-binding</keyword>
<gene>
    <name evidence="5" type="primary">gntR_4</name>
    <name evidence="5" type="ORF">NCTC5773_03928</name>
</gene>
<dbReference type="InterPro" id="IPR010982">
    <property type="entry name" value="Lambda_DNA-bd_dom_sf"/>
</dbReference>
<dbReference type="GO" id="GO:0000976">
    <property type="term" value="F:transcription cis-regulatory region binding"/>
    <property type="evidence" value="ECO:0007669"/>
    <property type="project" value="TreeGrafter"/>
</dbReference>
<protein>
    <submittedName>
        <fullName evidence="5">LacI family transcriptional regulator</fullName>
    </submittedName>
</protein>
<dbReference type="SMART" id="SM00354">
    <property type="entry name" value="HTH_LACI"/>
    <property type="match status" value="1"/>
</dbReference>
<evidence type="ECO:0000256" key="1">
    <source>
        <dbReference type="ARBA" id="ARBA00023015"/>
    </source>
</evidence>
<dbReference type="EMBL" id="LR134141">
    <property type="protein sequence ID" value="VEA05850.1"/>
    <property type="molecule type" value="Genomic_DNA"/>
</dbReference>
<reference evidence="5 6" key="1">
    <citation type="submission" date="2018-12" db="EMBL/GenBank/DDBJ databases">
        <authorList>
            <consortium name="Pathogen Informatics"/>
        </authorList>
    </citation>
    <scope>NUCLEOTIDE SEQUENCE [LARGE SCALE GENOMIC DNA]</scope>
    <source>
        <strain evidence="5 6">NCTC5773</strain>
    </source>
</reference>
<evidence type="ECO:0000313" key="6">
    <source>
        <dbReference type="Proteomes" id="UP000267858"/>
    </source>
</evidence>
<dbReference type="PROSITE" id="PS00356">
    <property type="entry name" value="HTH_LACI_1"/>
    <property type="match status" value="1"/>
</dbReference>
<evidence type="ECO:0000256" key="3">
    <source>
        <dbReference type="ARBA" id="ARBA00023163"/>
    </source>
</evidence>
<dbReference type="Pfam" id="PF00356">
    <property type="entry name" value="LacI"/>
    <property type="match status" value="1"/>
</dbReference>
<dbReference type="Proteomes" id="UP000267858">
    <property type="component" value="Chromosome"/>
</dbReference>
<name>A0A6D2GBL9_SALER</name>
<evidence type="ECO:0000256" key="2">
    <source>
        <dbReference type="ARBA" id="ARBA00023125"/>
    </source>
</evidence>
<feature type="domain" description="HTH lacI-type" evidence="4">
    <location>
        <begin position="21"/>
        <end position="75"/>
    </location>
</feature>
<evidence type="ECO:0000259" key="4">
    <source>
        <dbReference type="PROSITE" id="PS50932"/>
    </source>
</evidence>
<dbReference type="AlphaFoldDB" id="A0A6D2GBL9"/>
<proteinExistence type="predicted"/>
<dbReference type="SUPFAM" id="SSF47413">
    <property type="entry name" value="lambda repressor-like DNA-binding domains"/>
    <property type="match status" value="1"/>
</dbReference>
<keyword evidence="1" id="KW-0805">Transcription regulation</keyword>
<keyword evidence="3" id="KW-0804">Transcription</keyword>
<dbReference type="InterPro" id="IPR000843">
    <property type="entry name" value="HTH_LacI"/>
</dbReference>
<accession>A0A6D2GBL9</accession>
<organism evidence="5 6">
    <name type="scientific">Salmonella enterica subsp. salamae</name>
    <dbReference type="NCBI Taxonomy" id="59202"/>
    <lineage>
        <taxon>Bacteria</taxon>
        <taxon>Pseudomonadati</taxon>
        <taxon>Pseudomonadota</taxon>
        <taxon>Gammaproteobacteria</taxon>
        <taxon>Enterobacterales</taxon>
        <taxon>Enterobacteriaceae</taxon>
        <taxon>Salmonella</taxon>
    </lineage>
</organism>